<keyword evidence="1" id="KW-1133">Transmembrane helix</keyword>
<proteinExistence type="predicted"/>
<keyword evidence="3" id="KW-1185">Reference proteome</keyword>
<keyword evidence="1" id="KW-0472">Membrane</keyword>
<accession>A0A972GUC8</accession>
<gene>
    <name evidence="2" type="ORF">GC093_14230</name>
</gene>
<evidence type="ECO:0000313" key="3">
    <source>
        <dbReference type="Proteomes" id="UP000641588"/>
    </source>
</evidence>
<evidence type="ECO:0000313" key="2">
    <source>
        <dbReference type="EMBL" id="NOU94368.1"/>
    </source>
</evidence>
<comment type="caution">
    <text evidence="2">The sequence shown here is derived from an EMBL/GenBank/DDBJ whole genome shotgun (WGS) entry which is preliminary data.</text>
</comment>
<feature type="transmembrane region" description="Helical" evidence="1">
    <location>
        <begin position="12"/>
        <end position="31"/>
    </location>
</feature>
<sequence>MKLKKYSGEMLAWTAALHTVVGIVVYWKQIADIASDGFINAIEPQLHANRAAAFWFLSFGLLLFMLARLMNWLIRVKGTDVPKFVGVHLLVLSLIGVFFMPVSGFWLVIPQAVVIIRR</sequence>
<dbReference type="Pfam" id="PF20064">
    <property type="entry name" value="DUF6463"/>
    <property type="match status" value="1"/>
</dbReference>
<protein>
    <submittedName>
        <fullName evidence="2">Uncharacterized protein</fullName>
    </submittedName>
</protein>
<organism evidence="2 3">
    <name type="scientific">Paenibacillus foliorum</name>
    <dbReference type="NCBI Taxonomy" id="2654974"/>
    <lineage>
        <taxon>Bacteria</taxon>
        <taxon>Bacillati</taxon>
        <taxon>Bacillota</taxon>
        <taxon>Bacilli</taxon>
        <taxon>Bacillales</taxon>
        <taxon>Paenibacillaceae</taxon>
        <taxon>Paenibacillus</taxon>
    </lineage>
</organism>
<feature type="transmembrane region" description="Helical" evidence="1">
    <location>
        <begin position="52"/>
        <end position="74"/>
    </location>
</feature>
<evidence type="ECO:0000256" key="1">
    <source>
        <dbReference type="SAM" id="Phobius"/>
    </source>
</evidence>
<dbReference type="EMBL" id="WHOD01000055">
    <property type="protein sequence ID" value="NOU94368.1"/>
    <property type="molecule type" value="Genomic_DNA"/>
</dbReference>
<feature type="transmembrane region" description="Helical" evidence="1">
    <location>
        <begin position="86"/>
        <end position="109"/>
    </location>
</feature>
<keyword evidence="1" id="KW-0812">Transmembrane</keyword>
<dbReference type="AlphaFoldDB" id="A0A972GUC8"/>
<dbReference type="RefSeq" id="WP_171652561.1">
    <property type="nucleotide sequence ID" value="NZ_WHOD01000055.1"/>
</dbReference>
<reference evidence="2" key="1">
    <citation type="submission" date="2019-10" db="EMBL/GenBank/DDBJ databases">
        <title>Description of Paenibacillus glebae sp. nov.</title>
        <authorList>
            <person name="Carlier A."/>
            <person name="Qi S."/>
        </authorList>
    </citation>
    <scope>NUCLEOTIDE SEQUENCE</scope>
    <source>
        <strain evidence="2">LMG 31456</strain>
    </source>
</reference>
<dbReference type="InterPro" id="IPR045590">
    <property type="entry name" value="DUF6463"/>
</dbReference>
<name>A0A972GUC8_9BACL</name>
<dbReference type="Proteomes" id="UP000641588">
    <property type="component" value="Unassembled WGS sequence"/>
</dbReference>